<dbReference type="GO" id="GO:0016787">
    <property type="term" value="F:hydrolase activity"/>
    <property type="evidence" value="ECO:0007669"/>
    <property type="project" value="UniProtKB-KW"/>
</dbReference>
<dbReference type="InterPro" id="IPR050300">
    <property type="entry name" value="GDXG_lipolytic_enzyme"/>
</dbReference>
<dbReference type="PANTHER" id="PTHR48081">
    <property type="entry name" value="AB HYDROLASE SUPERFAMILY PROTEIN C4A8.06C"/>
    <property type="match status" value="1"/>
</dbReference>
<dbReference type="AlphaFoldDB" id="A0A934KG19"/>
<dbReference type="InterPro" id="IPR029058">
    <property type="entry name" value="AB_hydrolase_fold"/>
</dbReference>
<dbReference type="Proteomes" id="UP000614410">
    <property type="component" value="Unassembled WGS sequence"/>
</dbReference>
<comment type="caution">
    <text evidence="3">The sequence shown here is derived from an EMBL/GenBank/DDBJ whole genome shotgun (WGS) entry which is preliminary data.</text>
</comment>
<organism evidence="3 4">
    <name type="scientific">Candidatus Amunia macphersoniae</name>
    <dbReference type="NCBI Taxonomy" id="3127014"/>
    <lineage>
        <taxon>Bacteria</taxon>
        <taxon>Bacillati</taxon>
        <taxon>Candidatus Dormiibacterota</taxon>
        <taxon>Candidatus Dormibacteria</taxon>
        <taxon>Candidatus Aeolococcales</taxon>
        <taxon>Candidatus Aeolococcaceae</taxon>
        <taxon>Candidatus Amunia</taxon>
    </lineage>
</organism>
<proteinExistence type="predicted"/>
<keyword evidence="1 3" id="KW-0378">Hydrolase</keyword>
<evidence type="ECO:0000259" key="2">
    <source>
        <dbReference type="Pfam" id="PF20434"/>
    </source>
</evidence>
<dbReference type="EMBL" id="JAEKNN010000025">
    <property type="protein sequence ID" value="MBJ7608831.1"/>
    <property type="molecule type" value="Genomic_DNA"/>
</dbReference>
<dbReference type="Gene3D" id="3.40.50.1820">
    <property type="entry name" value="alpha/beta hydrolase"/>
    <property type="match status" value="1"/>
</dbReference>
<dbReference type="Pfam" id="PF20434">
    <property type="entry name" value="BD-FAE"/>
    <property type="match status" value="1"/>
</dbReference>
<name>A0A934KG19_9BACT</name>
<protein>
    <submittedName>
        <fullName evidence="3">Alpha/beta hydrolase</fullName>
    </submittedName>
</protein>
<sequence>MATATVNYCVDGGKQLSLDMYEPRDGGAPHPLLIFVHGGSWAFGSSSLGEQSQLVQGVIHGVLGHGFAVASLNYRLAPGDQWPAQIIDVRCAIRYLRATSAHWNVDPHRFAAMGNSAGAQLVSLAALSDGQVPQWNTSEYSGQSGAVAAVVDCWGPIDLTAAGWSKTAVQIGQIVFRISLGTQADTLSVASPVSYVHAGEPPFLIIQGTSDQLVPPTQSSELRDRLVAAGDVATLVDVSNAAHELRPAGGVISPTVNALTTQTVAFLVAAVG</sequence>
<dbReference type="InterPro" id="IPR049492">
    <property type="entry name" value="BD-FAE-like_dom"/>
</dbReference>
<dbReference type="SUPFAM" id="SSF53474">
    <property type="entry name" value="alpha/beta-Hydrolases"/>
    <property type="match status" value="1"/>
</dbReference>
<dbReference type="PANTHER" id="PTHR48081:SF13">
    <property type="entry name" value="ALPHA_BETA HYDROLASE"/>
    <property type="match status" value="1"/>
</dbReference>
<evidence type="ECO:0000313" key="3">
    <source>
        <dbReference type="EMBL" id="MBJ7608831.1"/>
    </source>
</evidence>
<feature type="domain" description="BD-FAE-like" evidence="2">
    <location>
        <begin position="18"/>
        <end position="226"/>
    </location>
</feature>
<evidence type="ECO:0000313" key="4">
    <source>
        <dbReference type="Proteomes" id="UP000614410"/>
    </source>
</evidence>
<gene>
    <name evidence="3" type="ORF">JF887_05305</name>
</gene>
<reference evidence="3 4" key="1">
    <citation type="submission" date="2020-10" db="EMBL/GenBank/DDBJ databases">
        <title>Ca. Dormibacterota MAGs.</title>
        <authorList>
            <person name="Montgomery K."/>
        </authorList>
    </citation>
    <scope>NUCLEOTIDE SEQUENCE [LARGE SCALE GENOMIC DNA]</scope>
    <source>
        <strain evidence="3">Mitchell_Peninsula_5</strain>
    </source>
</reference>
<accession>A0A934KG19</accession>
<evidence type="ECO:0000256" key="1">
    <source>
        <dbReference type="ARBA" id="ARBA00022801"/>
    </source>
</evidence>